<dbReference type="OrthoDB" id="9784548at2"/>
<dbReference type="Pfam" id="PF25302">
    <property type="entry name" value="NADase_transloc"/>
    <property type="match status" value="1"/>
</dbReference>
<reference evidence="3 4" key="1">
    <citation type="journal article" date="2011" name="Stand. Genomic Sci.">
        <title>Complete genome sequence of Marivirga tractuosa type strain (H-43).</title>
        <authorList>
            <person name="Pagani I."/>
            <person name="Chertkov O."/>
            <person name="Lapidus A."/>
            <person name="Lucas S."/>
            <person name="Del Rio T.G."/>
            <person name="Tice H."/>
            <person name="Copeland A."/>
            <person name="Cheng J.F."/>
            <person name="Nolan M."/>
            <person name="Saunders E."/>
            <person name="Pitluck S."/>
            <person name="Held B."/>
            <person name="Goodwin L."/>
            <person name="Liolios K."/>
            <person name="Ovchinikova G."/>
            <person name="Ivanova N."/>
            <person name="Mavromatis K."/>
            <person name="Pati A."/>
            <person name="Chen A."/>
            <person name="Palaniappan K."/>
            <person name="Land M."/>
            <person name="Hauser L."/>
            <person name="Jeffries C.D."/>
            <person name="Detter J.C."/>
            <person name="Han C."/>
            <person name="Tapia R."/>
            <person name="Ngatchou-Djao O.D."/>
            <person name="Rohde M."/>
            <person name="Goker M."/>
            <person name="Spring S."/>
            <person name="Sikorski J."/>
            <person name="Woyke T."/>
            <person name="Bristow J."/>
            <person name="Eisen J.A."/>
            <person name="Markowitz V."/>
            <person name="Hugenholtz P."/>
            <person name="Klenk H.P."/>
            <person name="Kyrpides N.C."/>
        </authorList>
    </citation>
    <scope>NUCLEOTIDE SEQUENCE [LARGE SCALE GENOMIC DNA]</scope>
    <source>
        <strain evidence="4">ATCC 23168 / DSM 4126 / NBRC 15989 / NCIMB 1408 / VKM B-1430 / H-43</strain>
    </source>
</reference>
<dbReference type="EMBL" id="CP002349">
    <property type="protein sequence ID" value="ADR22755.1"/>
    <property type="molecule type" value="Genomic_DNA"/>
</dbReference>
<feature type="domain" description="NAD glycohydrolase translocation F5/8 type C" evidence="2">
    <location>
        <begin position="233"/>
        <end position="365"/>
    </location>
</feature>
<dbReference type="STRING" id="643867.Ftrac_2777"/>
<dbReference type="KEGG" id="mtt:Ftrac_2777"/>
<feature type="region of interest" description="Disordered" evidence="1">
    <location>
        <begin position="28"/>
        <end position="69"/>
    </location>
</feature>
<dbReference type="InterPro" id="IPR057561">
    <property type="entry name" value="NADase_transloc"/>
</dbReference>
<dbReference type="SUPFAM" id="SSF49785">
    <property type="entry name" value="Galactose-binding domain-like"/>
    <property type="match status" value="2"/>
</dbReference>
<evidence type="ECO:0000256" key="1">
    <source>
        <dbReference type="SAM" id="MobiDB-lite"/>
    </source>
</evidence>
<name>E4TRQ6_MARTH</name>
<sequence length="515" mass="58396">MKCNQLYFTFSLVVISIYLYSCNSSSKSDAQNESASETEEVMEATEEPMGEAPEEMEAEVSSPFDDPTKNKSIDVNLKGVYVTSTKMPHNQYSYANLFDGKPTTFWESMKGAGPYEGIMLYFKEPTAINFLKINQKSGGNFAKLEAVEIYTNGSKEGIHSLNNEFIELEAENILSLYIKFERLSDISRTDKFDGEYMRSSFFDKNKSIGITEIQMMHGGNRLNLKAPQILPGSFTASSTLSPNEAYGVQNLMDSHKEFAWVEGAPGLGIGETINVNLDSETEITGILVNNGFQRSESHFKANARVKELKIEDEKGNTNILKLEDKMDEQYINFQQPLNGKNITMTINSGFKGTAYEDLVISELKFLQGDNLMVVSNQAQENLKRELIKKSKNTVLQNYLDNAVDFWYGEMDGYSSTFILRSDYTFVSYYKEREGDEVLKETISDGNWEIKELGPDKAVIRVFGKLMNISRTIDYYAGSSEDSYIQIFQDFVTFTNDKIEGEKFIQNHEIVRESNE</sequence>
<evidence type="ECO:0000259" key="2">
    <source>
        <dbReference type="Pfam" id="PF25302"/>
    </source>
</evidence>
<dbReference type="RefSeq" id="WP_013454898.1">
    <property type="nucleotide sequence ID" value="NC_014759.1"/>
</dbReference>
<dbReference type="eggNOG" id="COG3103">
    <property type="taxonomic scope" value="Bacteria"/>
</dbReference>
<evidence type="ECO:0000313" key="3">
    <source>
        <dbReference type="EMBL" id="ADR22755.1"/>
    </source>
</evidence>
<keyword evidence="4" id="KW-1185">Reference proteome</keyword>
<evidence type="ECO:0000313" key="4">
    <source>
        <dbReference type="Proteomes" id="UP000008720"/>
    </source>
</evidence>
<dbReference type="Proteomes" id="UP000008720">
    <property type="component" value="Chromosome"/>
</dbReference>
<protein>
    <recommendedName>
        <fullName evidence="2">NAD glycohydrolase translocation F5/8 type C domain-containing protein</fullName>
    </recommendedName>
</protein>
<gene>
    <name evidence="3" type="ordered locus">Ftrac_2777</name>
</gene>
<dbReference type="AlphaFoldDB" id="E4TRQ6"/>
<accession>E4TRQ6</accession>
<dbReference type="Gene3D" id="2.60.120.260">
    <property type="entry name" value="Galactose-binding domain-like"/>
    <property type="match status" value="2"/>
</dbReference>
<feature type="compositionally biased region" description="Acidic residues" evidence="1">
    <location>
        <begin position="36"/>
        <end position="58"/>
    </location>
</feature>
<proteinExistence type="predicted"/>
<organism evidence="3 4">
    <name type="scientific">Marivirga tractuosa (strain ATCC 23168 / DSM 4126 / NBRC 15989 / NCIMB 1408 / VKM B-1430 / H-43)</name>
    <name type="common">Microscilla tractuosa</name>
    <name type="synonym">Flexibacter tractuosus</name>
    <dbReference type="NCBI Taxonomy" id="643867"/>
    <lineage>
        <taxon>Bacteria</taxon>
        <taxon>Pseudomonadati</taxon>
        <taxon>Bacteroidota</taxon>
        <taxon>Cytophagia</taxon>
        <taxon>Cytophagales</taxon>
        <taxon>Marivirgaceae</taxon>
        <taxon>Marivirga</taxon>
    </lineage>
</organism>
<dbReference type="HOGENOM" id="CLU_528747_0_0_10"/>
<dbReference type="NCBIfam" id="NF047619">
    <property type="entry name" value="NADase_discoid"/>
    <property type="match status" value="1"/>
</dbReference>
<dbReference type="InterPro" id="IPR008979">
    <property type="entry name" value="Galactose-bd-like_sf"/>
</dbReference>